<dbReference type="RefSeq" id="WP_063206238.1">
    <property type="nucleotide sequence ID" value="NZ_LUKD01000001.1"/>
</dbReference>
<dbReference type="OrthoDB" id="5297104at2"/>
<keyword evidence="1" id="KW-0732">Signal</keyword>
<comment type="caution">
    <text evidence="2">The sequence shown here is derived from an EMBL/GenBank/DDBJ whole genome shotgun (WGS) entry which is preliminary data.</text>
</comment>
<gene>
    <name evidence="2" type="ORF">AZI87_09130</name>
</gene>
<dbReference type="EMBL" id="LUKD01000001">
    <property type="protein sequence ID" value="KYG69343.1"/>
    <property type="molecule type" value="Genomic_DNA"/>
</dbReference>
<proteinExistence type="predicted"/>
<reference evidence="2 3" key="1">
    <citation type="submission" date="2016-03" db="EMBL/GenBank/DDBJ databases">
        <authorList>
            <person name="Ploux O."/>
        </authorList>
    </citation>
    <scope>NUCLEOTIDE SEQUENCE [LARGE SCALE GENOMIC DNA]</scope>
    <source>
        <strain evidence="2 3">EC13</strain>
    </source>
</reference>
<feature type="signal peptide" evidence="1">
    <location>
        <begin position="1"/>
        <end position="18"/>
    </location>
</feature>
<dbReference type="Proteomes" id="UP000075799">
    <property type="component" value="Unassembled WGS sequence"/>
</dbReference>
<evidence type="ECO:0000256" key="1">
    <source>
        <dbReference type="SAM" id="SignalP"/>
    </source>
</evidence>
<dbReference type="AlphaFoldDB" id="A0A161PRC2"/>
<accession>A0A161PRC2</accession>
<evidence type="ECO:0000313" key="3">
    <source>
        <dbReference type="Proteomes" id="UP000075799"/>
    </source>
</evidence>
<organism evidence="2 3">
    <name type="scientific">Bdellovibrio bacteriovorus</name>
    <dbReference type="NCBI Taxonomy" id="959"/>
    <lineage>
        <taxon>Bacteria</taxon>
        <taxon>Pseudomonadati</taxon>
        <taxon>Bdellovibrionota</taxon>
        <taxon>Bdellovibrionia</taxon>
        <taxon>Bdellovibrionales</taxon>
        <taxon>Pseudobdellovibrionaceae</taxon>
        <taxon>Bdellovibrio</taxon>
    </lineage>
</organism>
<feature type="chain" id="PRO_5007824766" evidence="1">
    <location>
        <begin position="19"/>
        <end position="85"/>
    </location>
</feature>
<evidence type="ECO:0000313" key="2">
    <source>
        <dbReference type="EMBL" id="KYG69343.1"/>
    </source>
</evidence>
<sequence length="85" mass="9546">MKSLIVGLMLVVSSTAMAQEDIVSHRESDYQVDVLSWCEENYVMGQNSKGEVEARYNCSEQGLKCTAGSMHRMNRTIHFASCQPQ</sequence>
<protein>
    <submittedName>
        <fullName evidence="2">Uncharacterized protein</fullName>
    </submittedName>
</protein>
<name>A0A161PRC2_BDEBC</name>